<dbReference type="PANTHER" id="PTHR37808:SF3">
    <property type="entry name" value="SPORE GERMINATION PROTEIN GERPA-RELATED"/>
    <property type="match status" value="1"/>
</dbReference>
<dbReference type="Proteomes" id="UP001387364">
    <property type="component" value="Chromosome"/>
</dbReference>
<accession>A0ABZ2N8C2</accession>
<keyword evidence="2" id="KW-1185">Reference proteome</keyword>
<protein>
    <submittedName>
        <fullName evidence="1">Spore germination protein</fullName>
    </submittedName>
</protein>
<dbReference type="Pfam" id="PF10676">
    <property type="entry name" value="gerPA"/>
    <property type="match status" value="1"/>
</dbReference>
<dbReference type="PANTHER" id="PTHR37808">
    <property type="entry name" value="SPORE GERMINATION PROTEIN-LIKE PROTEIN YDZR-RELATED"/>
    <property type="match status" value="1"/>
</dbReference>
<dbReference type="RefSeq" id="WP_338753535.1">
    <property type="nucleotide sequence ID" value="NZ_CP147404.1"/>
</dbReference>
<evidence type="ECO:0000313" key="2">
    <source>
        <dbReference type="Proteomes" id="UP001387364"/>
    </source>
</evidence>
<sequence length="73" mass="7585">MPAIIGTATIINVSSGGIFNIGDVYQIHPVTESKTFSGAGSFNYGHGLTVSSGISHTNLFDEARVSQETIGTI</sequence>
<dbReference type="InterPro" id="IPR019618">
    <property type="entry name" value="Spore_germination_GerPA"/>
</dbReference>
<proteinExistence type="predicted"/>
<evidence type="ECO:0000313" key="1">
    <source>
        <dbReference type="EMBL" id="WXB93972.1"/>
    </source>
</evidence>
<name>A0ABZ2N8C2_9BACI</name>
<reference evidence="1 2" key="1">
    <citation type="submission" date="2024-02" db="EMBL/GenBank/DDBJ databases">
        <title>Seven novel Bacillus-like species.</title>
        <authorList>
            <person name="Liu G."/>
        </authorList>
    </citation>
    <scope>NUCLEOTIDE SEQUENCE [LARGE SCALE GENOMIC DNA]</scope>
    <source>
        <strain evidence="1 2">FJAT-52991</strain>
    </source>
</reference>
<organism evidence="1 2">
    <name type="scientific">Bacillus kandeliae</name>
    <dbReference type="NCBI Taxonomy" id="3129297"/>
    <lineage>
        <taxon>Bacteria</taxon>
        <taxon>Bacillati</taxon>
        <taxon>Bacillota</taxon>
        <taxon>Bacilli</taxon>
        <taxon>Bacillales</taxon>
        <taxon>Bacillaceae</taxon>
        <taxon>Bacillus</taxon>
    </lineage>
</organism>
<dbReference type="EMBL" id="CP147404">
    <property type="protein sequence ID" value="WXB93972.1"/>
    <property type="molecule type" value="Genomic_DNA"/>
</dbReference>
<gene>
    <name evidence="1" type="ORF">WDJ61_04905</name>
</gene>